<feature type="non-terminal residue" evidence="2">
    <location>
        <position position="625"/>
    </location>
</feature>
<accession>A0A7R9BXX7</accession>
<evidence type="ECO:0000313" key="2">
    <source>
        <dbReference type="EMBL" id="CAD7283625.1"/>
    </source>
</evidence>
<sequence length="625" mass="69352">QQAVKSGEPLPERDYLAELIPPQVRQWVQGVWRRVQAWEPPSAFRAVRYGGAKFSERDRRAMARFFKVVDLMSDGPDQFGVPSSVTMNFSLLNIWRALWGNIIDSASTFIPGLNVTWLSGHESNAPNGPTLSDQPGVVPTQLLPQLDIGDLVGLNATNANLAFFVARQLVKLPFYVGPLAGLLGLLGLINPAKRKDEVCKRGDGSYEDCPWYRRIDFMGIFDEDDDSESGQSKGIDENWLPPQDFDSLHGGAGGADVAAADAQSRQTREFQYNRRPEVQNTVSMWRQMPVEELGNRNRVNNEEVMGRNKFISQRNGNPRNNQNKRRRPNPPDYTDEIDDWAQKQLDSATREKQPFIHPPGMIDDGGNGRFVSHVPMRVVSEEDDDPNEDDQIVIDLLHPRQHNTDPVSSPGEQFDATAYQDDLMQTPVSTHNDLGTSSPGHLTSLGQQLANTHAASYSSGFAGNSYSNTAQSQPQQSLQLEEFNDYSINPQANLQRLNQQQTSYQQASAASNFYPNQQQQQQQSNPSVNQYYQRREDVMASPAGVTNYGASILTSGDPGTPSGYQARSASVGDSGYSQQTGSQQDQMPAGSNSAPQGYQPIYSEPYSATSYINITKLLQFEPHAN</sequence>
<reference evidence="2" key="1">
    <citation type="submission" date="2020-11" db="EMBL/GenBank/DDBJ databases">
        <authorList>
            <person name="Tran Van P."/>
        </authorList>
    </citation>
    <scope>NUCLEOTIDE SEQUENCE</scope>
</reference>
<evidence type="ECO:0000313" key="3">
    <source>
        <dbReference type="Proteomes" id="UP000678499"/>
    </source>
</evidence>
<feature type="compositionally biased region" description="Basic and acidic residues" evidence="1">
    <location>
        <begin position="296"/>
        <end position="306"/>
    </location>
</feature>
<gene>
    <name evidence="2" type="ORF">NMOB1V02_LOCUS11238</name>
</gene>
<proteinExistence type="predicted"/>
<evidence type="ECO:0000256" key="1">
    <source>
        <dbReference type="SAM" id="MobiDB-lite"/>
    </source>
</evidence>
<dbReference type="AlphaFoldDB" id="A0A7R9BXX7"/>
<name>A0A7R9BXX7_9CRUS</name>
<feature type="region of interest" description="Disordered" evidence="1">
    <location>
        <begin position="550"/>
        <end position="601"/>
    </location>
</feature>
<protein>
    <submittedName>
        <fullName evidence="2">Uncharacterized protein</fullName>
    </submittedName>
</protein>
<keyword evidence="3" id="KW-1185">Reference proteome</keyword>
<dbReference type="Proteomes" id="UP000678499">
    <property type="component" value="Unassembled WGS sequence"/>
</dbReference>
<dbReference type="EMBL" id="OA887778">
    <property type="protein sequence ID" value="CAD7283625.1"/>
    <property type="molecule type" value="Genomic_DNA"/>
</dbReference>
<feature type="region of interest" description="Disordered" evidence="1">
    <location>
        <begin position="296"/>
        <end position="336"/>
    </location>
</feature>
<organism evidence="2">
    <name type="scientific">Notodromas monacha</name>
    <dbReference type="NCBI Taxonomy" id="399045"/>
    <lineage>
        <taxon>Eukaryota</taxon>
        <taxon>Metazoa</taxon>
        <taxon>Ecdysozoa</taxon>
        <taxon>Arthropoda</taxon>
        <taxon>Crustacea</taxon>
        <taxon>Oligostraca</taxon>
        <taxon>Ostracoda</taxon>
        <taxon>Podocopa</taxon>
        <taxon>Podocopida</taxon>
        <taxon>Cypridocopina</taxon>
        <taxon>Cypridoidea</taxon>
        <taxon>Cyprididae</taxon>
        <taxon>Notodromas</taxon>
    </lineage>
</organism>
<feature type="region of interest" description="Disordered" evidence="1">
    <location>
        <begin position="223"/>
        <end position="274"/>
    </location>
</feature>
<feature type="non-terminal residue" evidence="2">
    <location>
        <position position="1"/>
    </location>
</feature>
<dbReference type="EMBL" id="CAJPEX010005741">
    <property type="protein sequence ID" value="CAG0923777.1"/>
    <property type="molecule type" value="Genomic_DNA"/>
</dbReference>
<feature type="compositionally biased region" description="Polar residues" evidence="1">
    <location>
        <begin position="575"/>
        <end position="596"/>
    </location>
</feature>